<dbReference type="AlphaFoldDB" id="A0A644WSI4"/>
<dbReference type="EMBL" id="VSSQ01001256">
    <property type="protein sequence ID" value="MPM06712.1"/>
    <property type="molecule type" value="Genomic_DNA"/>
</dbReference>
<sequence length="273" mass="29856">MGSTAVFSAPFNPVLASTDADSVVWTFNMRHNYNGRLSGIDDASTRGIATILAASSSDLSTADGYAIINGGASPMNYRLVRFTGGITKASNITVLQHGQTLSDNRVYASIKVVFVPGTNSWKLYDRIDFGAVSNGAFEEPLDETLPYSFAGMITDDIHTRTSMGFFGFSHKYSGSLQFNFWTDNFSVRVFQSNKSTGINTIKKNPPYKLIPVEGGIMITTETAEVIIYNMQGITQGVVNVNKQAKININTKGFYLLRIQFPDSASIVEKVLIH</sequence>
<evidence type="ECO:0000313" key="1">
    <source>
        <dbReference type="EMBL" id="MPM06712.1"/>
    </source>
</evidence>
<organism evidence="1">
    <name type="scientific">bioreactor metagenome</name>
    <dbReference type="NCBI Taxonomy" id="1076179"/>
    <lineage>
        <taxon>unclassified sequences</taxon>
        <taxon>metagenomes</taxon>
        <taxon>ecological metagenomes</taxon>
    </lineage>
</organism>
<proteinExistence type="predicted"/>
<protein>
    <submittedName>
        <fullName evidence="1">Uncharacterized protein</fullName>
    </submittedName>
</protein>
<reference evidence="1" key="1">
    <citation type="submission" date="2019-08" db="EMBL/GenBank/DDBJ databases">
        <authorList>
            <person name="Kucharzyk K."/>
            <person name="Murdoch R.W."/>
            <person name="Higgins S."/>
            <person name="Loffler F."/>
        </authorList>
    </citation>
    <scope>NUCLEOTIDE SEQUENCE</scope>
</reference>
<name>A0A644WSI4_9ZZZZ</name>
<accession>A0A644WSI4</accession>
<comment type="caution">
    <text evidence="1">The sequence shown here is derived from an EMBL/GenBank/DDBJ whole genome shotgun (WGS) entry which is preliminary data.</text>
</comment>
<gene>
    <name evidence="1" type="ORF">SDC9_53015</name>
</gene>